<dbReference type="Pfam" id="PF01979">
    <property type="entry name" value="Amidohydro_1"/>
    <property type="match status" value="1"/>
</dbReference>
<accession>A0ABT0PI27</accession>
<evidence type="ECO:0000313" key="3">
    <source>
        <dbReference type="Proteomes" id="UP001203338"/>
    </source>
</evidence>
<dbReference type="InterPro" id="IPR006680">
    <property type="entry name" value="Amidohydro-rel"/>
</dbReference>
<dbReference type="EMBL" id="JAMFLX010000018">
    <property type="protein sequence ID" value="MCL6271000.1"/>
    <property type="molecule type" value="Genomic_DNA"/>
</dbReference>
<dbReference type="CDD" id="cd01299">
    <property type="entry name" value="Met_dep_hydrolase_A"/>
    <property type="match status" value="1"/>
</dbReference>
<dbReference type="Gene3D" id="3.20.20.140">
    <property type="entry name" value="Metal-dependent hydrolases"/>
    <property type="match status" value="1"/>
</dbReference>
<dbReference type="Gene3D" id="2.30.40.10">
    <property type="entry name" value="Urease, subunit C, domain 1"/>
    <property type="match status" value="1"/>
</dbReference>
<evidence type="ECO:0000313" key="2">
    <source>
        <dbReference type="EMBL" id="MCL6271000.1"/>
    </source>
</evidence>
<dbReference type="InterPro" id="IPR057744">
    <property type="entry name" value="OTAase-like"/>
</dbReference>
<dbReference type="SUPFAM" id="SSF51556">
    <property type="entry name" value="Metallo-dependent hydrolases"/>
    <property type="match status" value="1"/>
</dbReference>
<dbReference type="RefSeq" id="WP_249700317.1">
    <property type="nucleotide sequence ID" value="NZ_JAMFLX010000018.1"/>
</dbReference>
<dbReference type="PANTHER" id="PTHR43135:SF3">
    <property type="entry name" value="ALPHA-D-RIBOSE 1-METHYLPHOSPHONATE 5-TRIPHOSPHATE DIPHOSPHATASE"/>
    <property type="match status" value="1"/>
</dbReference>
<feature type="non-terminal residue" evidence="2">
    <location>
        <position position="1"/>
    </location>
</feature>
<organism evidence="2 3">
    <name type="scientific">Parendozoicomonas callyspongiae</name>
    <dbReference type="NCBI Taxonomy" id="2942213"/>
    <lineage>
        <taxon>Bacteria</taxon>
        <taxon>Pseudomonadati</taxon>
        <taxon>Pseudomonadota</taxon>
        <taxon>Gammaproteobacteria</taxon>
        <taxon>Oceanospirillales</taxon>
        <taxon>Endozoicomonadaceae</taxon>
        <taxon>Parendozoicomonas</taxon>
    </lineage>
</organism>
<dbReference type="PANTHER" id="PTHR43135">
    <property type="entry name" value="ALPHA-D-RIBOSE 1-METHYLPHOSPHONATE 5-TRIPHOSPHATE DIPHOSPHATASE"/>
    <property type="match status" value="1"/>
</dbReference>
<reference evidence="2 3" key="1">
    <citation type="submission" date="2022-05" db="EMBL/GenBank/DDBJ databases">
        <authorList>
            <person name="Park J.-S."/>
        </authorList>
    </citation>
    <scope>NUCLEOTIDE SEQUENCE [LARGE SCALE GENOMIC DNA]</scope>
    <source>
        <strain evidence="2 3">2012CJ34-2</strain>
    </source>
</reference>
<dbReference type="InterPro" id="IPR051781">
    <property type="entry name" value="Metallo-dep_Hydrolase"/>
</dbReference>
<dbReference type="Proteomes" id="UP001203338">
    <property type="component" value="Unassembled WGS sequence"/>
</dbReference>
<dbReference type="InterPro" id="IPR011059">
    <property type="entry name" value="Metal-dep_hydrolase_composite"/>
</dbReference>
<sequence length="441" mass="47711">KKTGQTAEFQPDYLARRLCRQVITMKLRFFALLFLAGAISLVQANSHTILMADAWLDVKSGQLNYPGNIVLCGSRISAINPDTLPEGVTVHLPGHTLLPGLIDCHTHLTRNIVPGWREQAVRESEADWALRGVANAQRTLLAGFTTVRDLGSYRFADLSLMRAIDRGWVDGPHMISCGHAICATGGHCDFSGYVHGTLVPRPEYGHADGVAEILKAVRYQIRMGARVIKVTASGGAMSDGTLEGNISQDELNALVQEAHRFGLRVAAHAHSSSSIKSAVKAGVDSIEHGFLIDQEAIDMMLAHGTWLVPTYSISHMLRDIELSPAGVTNATRLANEVTKRLRQAVSSGVKFAFGTDAAVLPHGRNAEEFGRLVNELGMTPLQALQSATINASDLLDLPTRGQLLPGYEADIVATLGNPLEDISLLEQIGFVMKSGRIYLQL</sequence>
<keyword evidence="3" id="KW-1185">Reference proteome</keyword>
<comment type="caution">
    <text evidence="2">The sequence shown here is derived from an EMBL/GenBank/DDBJ whole genome shotgun (WGS) entry which is preliminary data.</text>
</comment>
<protein>
    <submittedName>
        <fullName evidence="2">Amidohydrolase family protein</fullName>
    </submittedName>
</protein>
<dbReference type="SUPFAM" id="SSF51338">
    <property type="entry name" value="Composite domain of metallo-dependent hydrolases"/>
    <property type="match status" value="2"/>
</dbReference>
<name>A0ABT0PI27_9GAMM</name>
<evidence type="ECO:0000259" key="1">
    <source>
        <dbReference type="Pfam" id="PF01979"/>
    </source>
</evidence>
<feature type="domain" description="Amidohydrolase-related" evidence="1">
    <location>
        <begin position="96"/>
        <end position="437"/>
    </location>
</feature>
<proteinExistence type="predicted"/>
<gene>
    <name evidence="2" type="ORF">M3P05_13800</name>
</gene>
<dbReference type="InterPro" id="IPR032466">
    <property type="entry name" value="Metal_Hydrolase"/>
</dbReference>